<keyword evidence="3" id="KW-1185">Reference proteome</keyword>
<sequence length="210" mass="21878">MKNTIFGMLAISIVTISCKKDERATYIKEEAGVQQPAIMANQAPKASLLDQAGIQSTQPPSATAVTAPGMNPPHGQPGHRCDIPVGQPLNSKPAQPAQTASATPNQAQTIQIDPNSLQPGKFSVENGKAKNSKTAKGMNPPHGEPGHRCDIPVGQPLNSKPAPQPVQQNITQNTPAPTPTPAPTGPKPALNPAHGEPWHNCALKVGDPLP</sequence>
<evidence type="ECO:0000313" key="3">
    <source>
        <dbReference type="Proteomes" id="UP000552615"/>
    </source>
</evidence>
<protein>
    <recommendedName>
        <fullName evidence="4">Lipoprotein</fullName>
    </recommendedName>
</protein>
<comment type="caution">
    <text evidence="2">The sequence shown here is derived from an EMBL/GenBank/DDBJ whole genome shotgun (WGS) entry which is preliminary data.</text>
</comment>
<evidence type="ECO:0000313" key="2">
    <source>
        <dbReference type="EMBL" id="NML58111.1"/>
    </source>
</evidence>
<dbReference type="PROSITE" id="PS51257">
    <property type="entry name" value="PROKAR_LIPOPROTEIN"/>
    <property type="match status" value="1"/>
</dbReference>
<gene>
    <name evidence="2" type="ORF">HHL20_12225</name>
</gene>
<proteinExistence type="predicted"/>
<dbReference type="EMBL" id="JABBGF010000002">
    <property type="protein sequence ID" value="NML58111.1"/>
    <property type="molecule type" value="Genomic_DNA"/>
</dbReference>
<evidence type="ECO:0000256" key="1">
    <source>
        <dbReference type="SAM" id="MobiDB-lite"/>
    </source>
</evidence>
<feature type="region of interest" description="Disordered" evidence="1">
    <location>
        <begin position="53"/>
        <end position="210"/>
    </location>
</feature>
<feature type="compositionally biased region" description="Low complexity" evidence="1">
    <location>
        <begin position="93"/>
        <end position="109"/>
    </location>
</feature>
<feature type="compositionally biased region" description="Pro residues" evidence="1">
    <location>
        <begin position="176"/>
        <end position="186"/>
    </location>
</feature>
<feature type="compositionally biased region" description="Polar residues" evidence="1">
    <location>
        <begin position="53"/>
        <end position="64"/>
    </location>
</feature>
<evidence type="ECO:0008006" key="4">
    <source>
        <dbReference type="Google" id="ProtNLM"/>
    </source>
</evidence>
<name>A0A7Y0A7X4_9FLAO</name>
<organism evidence="2 3">
    <name type="scientific">Chryseobacterium cheonjiense</name>
    <dbReference type="NCBI Taxonomy" id="2728845"/>
    <lineage>
        <taxon>Bacteria</taxon>
        <taxon>Pseudomonadati</taxon>
        <taxon>Bacteroidota</taxon>
        <taxon>Flavobacteriia</taxon>
        <taxon>Flavobacteriales</taxon>
        <taxon>Weeksellaceae</taxon>
        <taxon>Chryseobacterium group</taxon>
        <taxon>Chryseobacterium</taxon>
    </lineage>
</organism>
<dbReference type="AlphaFoldDB" id="A0A7Y0A7X4"/>
<dbReference type="Proteomes" id="UP000552615">
    <property type="component" value="Unassembled WGS sequence"/>
</dbReference>
<accession>A0A7Y0A7X4</accession>
<reference evidence="2 3" key="1">
    <citation type="submission" date="2020-04" db="EMBL/GenBank/DDBJ databases">
        <title>Chryseobacterium sp. RJ-7-14 sp. nov., isolated from Jeju soil.</title>
        <authorList>
            <person name="Dahal R.H."/>
            <person name="Chaudhary D.K."/>
        </authorList>
    </citation>
    <scope>NUCLEOTIDE SEQUENCE [LARGE SCALE GENOMIC DNA]</scope>
    <source>
        <strain evidence="2 3">RJ-7-14</strain>
    </source>
</reference>
<dbReference type="RefSeq" id="WP_169231469.1">
    <property type="nucleotide sequence ID" value="NZ_JABBGF010000002.1"/>
</dbReference>